<reference evidence="2 3" key="1">
    <citation type="submission" date="2022-07" db="EMBL/GenBank/DDBJ databases">
        <authorList>
            <person name="Li W.-J."/>
            <person name="Deng Q.-Q."/>
        </authorList>
    </citation>
    <scope>NUCLEOTIDE SEQUENCE [LARGE SCALE GENOMIC DNA]</scope>
    <source>
        <strain evidence="2 3">SYSU M60028</strain>
    </source>
</reference>
<keyword evidence="1" id="KW-0732">Signal</keyword>
<proteinExistence type="predicted"/>
<sequence>MQHEASAATIVKFATTLPDTSVTVIDVIKPWVDEINKAANGEFEIQLFGPTFATTTNVMDRVVSGVADMGILVIPATGIPFHRTLVTTLPMVGGDSAASSVALWKLYEKGLLADEFARTKLMALAVLPPNTLISRKEIRTLDDMKGLKVRANDKNGADALSALGASPSFIPATEAYQALSKGVVDAAVSNPGTIQTFRYNELAHNHVENVSFGAIPTAFVLNKAFYDGLSPSAKAVFDKFTGEATSKWIGAAYGASDARIVAKFSDDKKYRLITIEPAELAKWRALTATVEKGWMERTPDGAQVLEAFKQAYDAALKAK</sequence>
<accession>A0ABT1LER1</accession>
<evidence type="ECO:0000256" key="1">
    <source>
        <dbReference type="ARBA" id="ARBA00022729"/>
    </source>
</evidence>
<keyword evidence="3" id="KW-1185">Reference proteome</keyword>
<name>A0ABT1LER1_9HYPH</name>
<dbReference type="InterPro" id="IPR038404">
    <property type="entry name" value="TRAP_DctP_sf"/>
</dbReference>
<dbReference type="Proteomes" id="UP001205890">
    <property type="component" value="Unassembled WGS sequence"/>
</dbReference>
<dbReference type="InterPro" id="IPR018389">
    <property type="entry name" value="DctP_fam"/>
</dbReference>
<gene>
    <name evidence="2" type="ORF">NK718_15785</name>
</gene>
<dbReference type="Pfam" id="PF03480">
    <property type="entry name" value="DctP"/>
    <property type="match status" value="1"/>
</dbReference>
<dbReference type="SUPFAM" id="SSF53850">
    <property type="entry name" value="Periplasmic binding protein-like II"/>
    <property type="match status" value="1"/>
</dbReference>
<dbReference type="EMBL" id="JANCLU010000016">
    <property type="protein sequence ID" value="MCP8939987.1"/>
    <property type="molecule type" value="Genomic_DNA"/>
</dbReference>
<comment type="caution">
    <text evidence="2">The sequence shown here is derived from an EMBL/GenBank/DDBJ whole genome shotgun (WGS) entry which is preliminary data.</text>
</comment>
<evidence type="ECO:0000313" key="2">
    <source>
        <dbReference type="EMBL" id="MCP8939987.1"/>
    </source>
</evidence>
<dbReference type="CDD" id="cd13665">
    <property type="entry name" value="PBP2_TRAP_Dctp3_4"/>
    <property type="match status" value="1"/>
</dbReference>
<dbReference type="NCBIfam" id="NF037995">
    <property type="entry name" value="TRAP_S1"/>
    <property type="match status" value="1"/>
</dbReference>
<dbReference type="PANTHER" id="PTHR33376:SF15">
    <property type="entry name" value="BLL6794 PROTEIN"/>
    <property type="match status" value="1"/>
</dbReference>
<dbReference type="PANTHER" id="PTHR33376">
    <property type="match status" value="1"/>
</dbReference>
<organism evidence="2 3">
    <name type="scientific">Alsobacter ponti</name>
    <dbReference type="NCBI Taxonomy" id="2962936"/>
    <lineage>
        <taxon>Bacteria</taxon>
        <taxon>Pseudomonadati</taxon>
        <taxon>Pseudomonadota</taxon>
        <taxon>Alphaproteobacteria</taxon>
        <taxon>Hyphomicrobiales</taxon>
        <taxon>Alsobacteraceae</taxon>
        <taxon>Alsobacter</taxon>
    </lineage>
</organism>
<evidence type="ECO:0000313" key="3">
    <source>
        <dbReference type="Proteomes" id="UP001205890"/>
    </source>
</evidence>
<dbReference type="Gene3D" id="3.40.190.170">
    <property type="entry name" value="Bacterial extracellular solute-binding protein, family 7"/>
    <property type="match status" value="1"/>
</dbReference>
<dbReference type="RefSeq" id="WP_254744209.1">
    <property type="nucleotide sequence ID" value="NZ_JANCLU010000016.1"/>
</dbReference>
<protein>
    <submittedName>
        <fullName evidence="2">TRAP transporter substrate-binding protein</fullName>
    </submittedName>
</protein>